<keyword evidence="1" id="KW-0732">Signal</keyword>
<feature type="signal peptide" evidence="1">
    <location>
        <begin position="1"/>
        <end position="19"/>
    </location>
</feature>
<evidence type="ECO:0000313" key="2">
    <source>
        <dbReference type="EMBL" id="MQR01258.1"/>
    </source>
</evidence>
<sequence length="198" mass="21614">MKKFALVLTLTVAGTSALADEMIVFIRHGEKPEKGLGQLSCHGLNRSLALPDVLIKKFGKPDAIFAPNPAKFKDDLGTQYAYVRPLATIEPTAIRLGLPVNVQFGFANSAKLQSTLLSQPYKNAVVLVSWEHHWAQKIAKELVASIDKNEAAKIPVWQDDDFDSIYVVRIGNGSGKKNVSFSLDKQGLASLSDNCPTH</sequence>
<dbReference type="RefSeq" id="WP_228124676.1">
    <property type="nucleotide sequence ID" value="NZ_WINI01000006.1"/>
</dbReference>
<name>A0A843YUT0_9BURK</name>
<feature type="chain" id="PRO_5032415323" description="Histidine phosphatase family protein" evidence="1">
    <location>
        <begin position="20"/>
        <end position="198"/>
    </location>
</feature>
<accession>A0A843YUT0</accession>
<proteinExistence type="predicted"/>
<evidence type="ECO:0008006" key="4">
    <source>
        <dbReference type="Google" id="ProtNLM"/>
    </source>
</evidence>
<protein>
    <recommendedName>
        <fullName evidence="4">Histidine phosphatase family protein</fullName>
    </recommendedName>
</protein>
<keyword evidence="3" id="KW-1185">Reference proteome</keyword>
<gene>
    <name evidence="2" type="ORF">GEV47_11280</name>
</gene>
<dbReference type="EMBL" id="WINI01000006">
    <property type="protein sequence ID" value="MQR01258.1"/>
    <property type="molecule type" value="Genomic_DNA"/>
</dbReference>
<evidence type="ECO:0000313" key="3">
    <source>
        <dbReference type="Proteomes" id="UP000451565"/>
    </source>
</evidence>
<dbReference type="Proteomes" id="UP000451565">
    <property type="component" value="Unassembled WGS sequence"/>
</dbReference>
<dbReference type="AlphaFoldDB" id="A0A843YUT0"/>
<comment type="caution">
    <text evidence="2">The sequence shown here is derived from an EMBL/GenBank/DDBJ whole genome shotgun (WGS) entry which is preliminary data.</text>
</comment>
<organism evidence="2 3">
    <name type="scientific">Glaciimonas soli</name>
    <dbReference type="NCBI Taxonomy" id="2590999"/>
    <lineage>
        <taxon>Bacteria</taxon>
        <taxon>Pseudomonadati</taxon>
        <taxon>Pseudomonadota</taxon>
        <taxon>Betaproteobacteria</taxon>
        <taxon>Burkholderiales</taxon>
        <taxon>Oxalobacteraceae</taxon>
        <taxon>Glaciimonas</taxon>
    </lineage>
</organism>
<evidence type="ECO:0000256" key="1">
    <source>
        <dbReference type="SAM" id="SignalP"/>
    </source>
</evidence>
<reference evidence="2 3" key="1">
    <citation type="submission" date="2019-10" db="EMBL/GenBank/DDBJ databases">
        <title>Glaciimonas soli sp. nov., a psychrophilic bacterium isolated from the forest soil of a high elevation mountain in Taiwan.</title>
        <authorList>
            <person name="Wang L.-T."/>
            <person name="Shieh W.Y."/>
        </authorList>
    </citation>
    <scope>NUCLEOTIDE SEQUENCE [LARGE SCALE GENOMIC DNA]</scope>
    <source>
        <strain evidence="2 3">GS1</strain>
    </source>
</reference>